<evidence type="ECO:0008006" key="3">
    <source>
        <dbReference type="Google" id="ProtNLM"/>
    </source>
</evidence>
<name>A0A975K728_9SPHN</name>
<sequence length="323" mass="35842">MTETIACPVCLSADGYGCTVEPFGSRDARLFDCDVCGAFAVSRTALDDYLELRMPGMTRIKRAAISHKIRVNNDRLPEPWMLTTYELESLISDGLPLPTPNQQALNAMRYIGDRVTDEGVPVGELPPEFSALIGSPSREFACNLVVELRNSGLITGLFLTNVNGPAHVQELSLTLAGWGQYEEERRGRKSGSYGFIALKFGDETLDPLVRDHVKPAIASIGYDAVDLRDVSKAGIIDNLLRIQIRDAAFVLVDLTHENAGAYWEAGYAEGLGKPVLYICEKTKFYEKQTHFDTNHCTTVLWHSDHVEEFVEDLKATLKRSLNI</sequence>
<gene>
    <name evidence="1" type="ORF">KFK14_00360</name>
</gene>
<evidence type="ECO:0000313" key="1">
    <source>
        <dbReference type="EMBL" id="QUT06001.1"/>
    </source>
</evidence>
<organism evidence="1 2">
    <name type="scientific">Sphingobium phenoxybenzoativorans</name>
    <dbReference type="NCBI Taxonomy" id="1592790"/>
    <lineage>
        <taxon>Bacteria</taxon>
        <taxon>Pseudomonadati</taxon>
        <taxon>Pseudomonadota</taxon>
        <taxon>Alphaproteobacteria</taxon>
        <taxon>Sphingomonadales</taxon>
        <taxon>Sphingomonadaceae</taxon>
        <taxon>Sphingobium</taxon>
    </lineage>
</organism>
<dbReference type="SUPFAM" id="SSF52309">
    <property type="entry name" value="N-(deoxy)ribosyltransferase-like"/>
    <property type="match status" value="1"/>
</dbReference>
<proteinExistence type="predicted"/>
<reference evidence="1" key="1">
    <citation type="submission" date="2021-04" db="EMBL/GenBank/DDBJ databases">
        <title>Isolation of p-tert-butylphenol degrading bacteria Sphingobium phenoxybenzoativorans Tas13 from active sludge.</title>
        <authorList>
            <person name="Li Y."/>
        </authorList>
    </citation>
    <scope>NUCLEOTIDE SEQUENCE</scope>
    <source>
        <strain evidence="1">Tas13</strain>
    </source>
</reference>
<dbReference type="RefSeq" id="WP_212609471.1">
    <property type="nucleotide sequence ID" value="NZ_CP073910.1"/>
</dbReference>
<dbReference type="KEGG" id="spph:KFK14_00360"/>
<dbReference type="Gene3D" id="3.40.50.450">
    <property type="match status" value="1"/>
</dbReference>
<accession>A0A975K728</accession>
<protein>
    <recommendedName>
        <fullName evidence="3">Nucleoside 2-deoxyribosyltransferase</fullName>
    </recommendedName>
</protein>
<keyword evidence="2" id="KW-1185">Reference proteome</keyword>
<dbReference type="AlphaFoldDB" id="A0A975K728"/>
<dbReference type="EMBL" id="CP073910">
    <property type="protein sequence ID" value="QUT06001.1"/>
    <property type="molecule type" value="Genomic_DNA"/>
</dbReference>
<dbReference type="Proteomes" id="UP000681425">
    <property type="component" value="Chromosome"/>
</dbReference>
<evidence type="ECO:0000313" key="2">
    <source>
        <dbReference type="Proteomes" id="UP000681425"/>
    </source>
</evidence>